<evidence type="ECO:0000256" key="11">
    <source>
        <dbReference type="HAMAP-Rule" id="MF_00086"/>
    </source>
</evidence>
<dbReference type="Proteomes" id="UP000295157">
    <property type="component" value="Unassembled WGS sequence"/>
</dbReference>
<feature type="binding site" description="in other chain" evidence="11">
    <location>
        <begin position="257"/>
        <end position="258"/>
    </location>
    <ligand>
        <name>ATP</name>
        <dbReference type="ChEBI" id="CHEBI:30616"/>
        <note>ligand shared between two neighboring subunits</note>
    </ligand>
</feature>
<evidence type="ECO:0000256" key="1">
    <source>
        <dbReference type="ARBA" id="ARBA00005224"/>
    </source>
</evidence>
<comment type="subcellular location">
    <subcellularLocation>
        <location evidence="11 12">Cytoplasm</location>
    </subcellularLocation>
</comment>
<feature type="domain" description="S-adenosylmethionine synthetase central" evidence="15">
    <location>
        <begin position="125"/>
        <end position="243"/>
    </location>
</feature>
<dbReference type="Pfam" id="PF02773">
    <property type="entry name" value="S-AdoMet_synt_C"/>
    <property type="match status" value="1"/>
</dbReference>
<dbReference type="HAMAP" id="MF_00086">
    <property type="entry name" value="S_AdoMet_synth1"/>
    <property type="match status" value="1"/>
</dbReference>
<dbReference type="PROSITE" id="PS00376">
    <property type="entry name" value="ADOMET_SYNTHASE_1"/>
    <property type="match status" value="1"/>
</dbReference>
<feature type="binding site" evidence="11">
    <location>
        <position position="278"/>
    </location>
    <ligand>
        <name>ATP</name>
        <dbReference type="ChEBI" id="CHEBI:30616"/>
        <note>ligand shared between two neighboring subunits</note>
    </ligand>
</feature>
<comment type="cofactor">
    <cofactor evidence="11">
        <name>K(+)</name>
        <dbReference type="ChEBI" id="CHEBI:29103"/>
    </cofactor>
    <text evidence="11">Binds 1 potassium ion per subunit.</text>
</comment>
<gene>
    <name evidence="11" type="primary">metK</name>
    <name evidence="17" type="ORF">E1267_06900</name>
</gene>
<dbReference type="GO" id="GO:0000287">
    <property type="term" value="F:magnesium ion binding"/>
    <property type="evidence" value="ECO:0007669"/>
    <property type="project" value="UniProtKB-UniRule"/>
</dbReference>
<comment type="function">
    <text evidence="11">Catalyzes the formation of S-adenosylmethionine (AdoMet) from methionine and ATP. The overall synthetic reaction is composed of two sequential steps, AdoMet formation and the subsequent tripolyphosphate hydrolysis which occurs prior to release of AdoMet from the enzyme.</text>
</comment>
<dbReference type="InterPro" id="IPR022629">
    <property type="entry name" value="S-AdoMet_synt_central"/>
</dbReference>
<dbReference type="EC" id="2.5.1.6" evidence="11"/>
<dbReference type="Pfam" id="PF00438">
    <property type="entry name" value="S-AdoMet_synt_N"/>
    <property type="match status" value="1"/>
</dbReference>
<dbReference type="PIRSF" id="PIRSF000497">
    <property type="entry name" value="MAT"/>
    <property type="match status" value="1"/>
</dbReference>
<feature type="binding site" description="in other chain" evidence="11">
    <location>
        <position position="99"/>
    </location>
    <ligand>
        <name>L-methionine</name>
        <dbReference type="ChEBI" id="CHEBI:57844"/>
        <note>ligand shared between two neighboring subunits</note>
    </ligand>
</feature>
<dbReference type="Gene3D" id="3.30.300.10">
    <property type="match status" value="3"/>
</dbReference>
<keyword evidence="7 11" id="KW-0547">Nucleotide-binding</keyword>
<dbReference type="InterPro" id="IPR022631">
    <property type="entry name" value="ADOMET_SYNTHASE_CS"/>
</dbReference>
<dbReference type="EMBL" id="SMJZ01000016">
    <property type="protein sequence ID" value="TDC09559.1"/>
    <property type="molecule type" value="Genomic_DNA"/>
</dbReference>
<evidence type="ECO:0000256" key="10">
    <source>
        <dbReference type="ARBA" id="ARBA00022958"/>
    </source>
</evidence>
<dbReference type="SUPFAM" id="SSF55973">
    <property type="entry name" value="S-adenosylmethionine synthetase"/>
    <property type="match status" value="3"/>
</dbReference>
<dbReference type="GO" id="GO:0006556">
    <property type="term" value="P:S-adenosylmethionine biosynthetic process"/>
    <property type="evidence" value="ECO:0007669"/>
    <property type="project" value="UniProtKB-UniRule"/>
</dbReference>
<comment type="cofactor">
    <cofactor evidence="11">
        <name>Mg(2+)</name>
        <dbReference type="ChEBI" id="CHEBI:18420"/>
    </cofactor>
    <text evidence="11">Binds 2 divalent ions per subunit.</text>
</comment>
<reference evidence="17 18" key="1">
    <citation type="submission" date="2019-02" db="EMBL/GenBank/DDBJ databases">
        <title>Draft genome sequences of novel Actinobacteria.</title>
        <authorList>
            <person name="Sahin N."/>
            <person name="Ay H."/>
            <person name="Saygin H."/>
        </authorList>
    </citation>
    <scope>NUCLEOTIDE SEQUENCE [LARGE SCALE GENOMIC DNA]</scope>
    <source>
        <strain evidence="17 18">KC201</strain>
    </source>
</reference>
<protein>
    <recommendedName>
        <fullName evidence="11">S-adenosylmethionine synthase</fullName>
        <shortName evidence="11">AdoMet synthase</shortName>
        <ecNumber evidence="11">2.5.1.6</ecNumber>
    </recommendedName>
    <alternativeName>
        <fullName evidence="11">MAT</fullName>
    </alternativeName>
    <alternativeName>
        <fullName evidence="11">Methionine adenosyltransferase</fullName>
    </alternativeName>
</protein>
<feature type="domain" description="S-adenosylmethionine synthetase C-terminal" evidence="16">
    <location>
        <begin position="245"/>
        <end position="381"/>
    </location>
</feature>
<keyword evidence="5 11" id="KW-0808">Transferase</keyword>
<evidence type="ECO:0000256" key="8">
    <source>
        <dbReference type="ARBA" id="ARBA00022840"/>
    </source>
</evidence>
<evidence type="ECO:0000256" key="4">
    <source>
        <dbReference type="ARBA" id="ARBA00022563"/>
    </source>
</evidence>
<evidence type="ECO:0000256" key="7">
    <source>
        <dbReference type="ARBA" id="ARBA00022741"/>
    </source>
</evidence>
<keyword evidence="10 11" id="KW-0630">Potassium</keyword>
<dbReference type="PANTHER" id="PTHR11964">
    <property type="entry name" value="S-ADENOSYLMETHIONINE SYNTHETASE"/>
    <property type="match status" value="1"/>
</dbReference>
<evidence type="ECO:0000256" key="9">
    <source>
        <dbReference type="ARBA" id="ARBA00022842"/>
    </source>
</evidence>
<dbReference type="GO" id="GO:0005524">
    <property type="term" value="F:ATP binding"/>
    <property type="evidence" value="ECO:0007669"/>
    <property type="project" value="UniProtKB-UniRule"/>
</dbReference>
<feature type="region of interest" description="Flexible loop" evidence="11">
    <location>
        <begin position="99"/>
        <end position="109"/>
    </location>
</feature>
<feature type="binding site" evidence="11">
    <location>
        <position position="274"/>
    </location>
    <ligand>
        <name>ATP</name>
        <dbReference type="ChEBI" id="CHEBI:30616"/>
        <note>ligand shared between two neighboring subunits</note>
    </ligand>
</feature>
<dbReference type="InterPro" id="IPR022628">
    <property type="entry name" value="S-AdoMet_synt_N"/>
</dbReference>
<dbReference type="UniPathway" id="UPA00315">
    <property type="reaction ID" value="UER00080"/>
</dbReference>
<dbReference type="AlphaFoldDB" id="A0A4R4NK95"/>
<dbReference type="FunFam" id="3.30.300.10:FF:000006">
    <property type="entry name" value="S-adenosylmethionine synthase"/>
    <property type="match status" value="1"/>
</dbReference>
<evidence type="ECO:0000313" key="18">
    <source>
        <dbReference type="Proteomes" id="UP000295157"/>
    </source>
</evidence>
<keyword evidence="6 11" id="KW-0479">Metal-binding</keyword>
<name>A0A4R4NK95_9ACTN</name>
<comment type="pathway">
    <text evidence="1 11">Amino-acid biosynthesis; S-adenosyl-L-methionine biosynthesis; S-adenosyl-L-methionine from L-methionine: step 1/1.</text>
</comment>
<comment type="similarity">
    <text evidence="2 11 13">Belongs to the AdoMet synthase family.</text>
</comment>
<evidence type="ECO:0000313" key="17">
    <source>
        <dbReference type="EMBL" id="TDC09559.1"/>
    </source>
</evidence>
<feature type="binding site" description="in other chain" evidence="11">
    <location>
        <position position="56"/>
    </location>
    <ligand>
        <name>L-methionine</name>
        <dbReference type="ChEBI" id="CHEBI:57844"/>
        <note>ligand shared between two neighboring subunits</note>
    </ligand>
</feature>
<evidence type="ECO:0000259" key="15">
    <source>
        <dbReference type="Pfam" id="PF02772"/>
    </source>
</evidence>
<dbReference type="InterPro" id="IPR022636">
    <property type="entry name" value="S-AdoMet_synthetase_sfam"/>
</dbReference>
<comment type="subunit">
    <text evidence="11">Homotetramer; dimer of dimers.</text>
</comment>
<evidence type="ECO:0000256" key="3">
    <source>
        <dbReference type="ARBA" id="ARBA00022490"/>
    </source>
</evidence>
<feature type="binding site" evidence="11">
    <location>
        <position position="43"/>
    </location>
    <ligand>
        <name>K(+)</name>
        <dbReference type="ChEBI" id="CHEBI:29103"/>
    </ligand>
</feature>
<comment type="caution">
    <text evidence="17">The sequence shown here is derived from an EMBL/GenBank/DDBJ whole genome shotgun (WGS) entry which is preliminary data.</text>
</comment>
<dbReference type="GO" id="GO:0004478">
    <property type="term" value="F:methionine adenosyltransferase activity"/>
    <property type="evidence" value="ECO:0007669"/>
    <property type="project" value="UniProtKB-UniRule"/>
</dbReference>
<feature type="binding site" description="in other chain" evidence="11">
    <location>
        <begin position="174"/>
        <end position="176"/>
    </location>
    <ligand>
        <name>ATP</name>
        <dbReference type="ChEBI" id="CHEBI:30616"/>
        <note>ligand shared between two neighboring subunits</note>
    </ligand>
</feature>
<evidence type="ECO:0000256" key="6">
    <source>
        <dbReference type="ARBA" id="ARBA00022723"/>
    </source>
</evidence>
<comment type="catalytic activity">
    <reaction evidence="11">
        <text>L-methionine + ATP + H2O = S-adenosyl-L-methionine + phosphate + diphosphate</text>
        <dbReference type="Rhea" id="RHEA:21080"/>
        <dbReference type="ChEBI" id="CHEBI:15377"/>
        <dbReference type="ChEBI" id="CHEBI:30616"/>
        <dbReference type="ChEBI" id="CHEBI:33019"/>
        <dbReference type="ChEBI" id="CHEBI:43474"/>
        <dbReference type="ChEBI" id="CHEBI:57844"/>
        <dbReference type="ChEBI" id="CHEBI:59789"/>
        <dbReference type="EC" id="2.5.1.6"/>
    </reaction>
</comment>
<proteinExistence type="inferred from homology"/>
<sequence>MSRRLFTSESVTEGHPDKIADQISDAILDTMLKDDPKSRVAVETMITTGQVHVAGEVTTETYVDIPGVIREKILEIGYDASHKGFDGASCGVSVSIGAQSPDIAQGVDAAYEHREGEDGDELDRQGAGDQGLMFGYACRETPELMPLPITLAHRLALRLSQVRKDGTVPYLRPDGKTQVTVEYDGDTPIRLDTVVVSTQHAAEIDLKEMLTPDIKEHVVDPVLAELELDTDGYRLLVNPTGRFEIGGPMGDAGLTGRKIIIDTYGGMARHGGGAFSGKDPSKVDRSAAYAMRWVAKNVVAAGLADRCEVQVAYAIGKAKPVGLFVECFGTEKVAVEKIQEAVLQVFDLRPAAIIRDLDLLRPIYSETAAYGHFGREGFSWESTDRAEALRTAAGM</sequence>
<evidence type="ECO:0000256" key="5">
    <source>
        <dbReference type="ARBA" id="ARBA00022679"/>
    </source>
</evidence>
<evidence type="ECO:0000256" key="13">
    <source>
        <dbReference type="RuleBase" id="RU004462"/>
    </source>
</evidence>
<keyword evidence="4 11" id="KW-0554">One-carbon metabolism</keyword>
<accession>A0A4R4NK95</accession>
<keyword evidence="8 11" id="KW-0067">ATP-binding</keyword>
<feature type="binding site" description="in other chain" evidence="11">
    <location>
        <begin position="242"/>
        <end position="243"/>
    </location>
    <ligand>
        <name>ATP</name>
        <dbReference type="ChEBI" id="CHEBI:30616"/>
        <note>ligand shared between two neighboring subunits</note>
    </ligand>
</feature>
<keyword evidence="3 11" id="KW-0963">Cytoplasm</keyword>
<feature type="domain" description="S-adenosylmethionine synthetase N-terminal" evidence="14">
    <location>
        <begin position="4"/>
        <end position="101"/>
    </location>
</feature>
<dbReference type="InterPro" id="IPR022630">
    <property type="entry name" value="S-AdoMet_synt_C"/>
</dbReference>
<evidence type="ECO:0000259" key="16">
    <source>
        <dbReference type="Pfam" id="PF02773"/>
    </source>
</evidence>
<keyword evidence="18" id="KW-1185">Reference proteome</keyword>
<dbReference type="CDD" id="cd18079">
    <property type="entry name" value="S-AdoMet_synt"/>
    <property type="match status" value="1"/>
</dbReference>
<dbReference type="InterPro" id="IPR002133">
    <property type="entry name" value="S-AdoMet_synthetase"/>
</dbReference>
<feature type="binding site" evidence="11">
    <location>
        <position position="251"/>
    </location>
    <ligand>
        <name>L-methionine</name>
        <dbReference type="ChEBI" id="CHEBI:57844"/>
        <note>ligand shared between two neighboring subunits</note>
    </ligand>
</feature>
<evidence type="ECO:0000256" key="12">
    <source>
        <dbReference type="RuleBase" id="RU000542"/>
    </source>
</evidence>
<evidence type="ECO:0000259" key="14">
    <source>
        <dbReference type="Pfam" id="PF00438"/>
    </source>
</evidence>
<dbReference type="Pfam" id="PF02772">
    <property type="entry name" value="S-AdoMet_synt_M"/>
    <property type="match status" value="1"/>
</dbReference>
<dbReference type="RefSeq" id="WP_132330931.1">
    <property type="nucleotide sequence ID" value="NZ_SMJZ01000016.1"/>
</dbReference>
<feature type="binding site" evidence="11">
    <location>
        <position position="17"/>
    </location>
    <ligand>
        <name>Mg(2+)</name>
        <dbReference type="ChEBI" id="CHEBI:18420"/>
    </ligand>
</feature>
<feature type="binding site" evidence="11">
    <location>
        <position position="251"/>
    </location>
    <ligand>
        <name>ATP</name>
        <dbReference type="ChEBI" id="CHEBI:30616"/>
        <note>ligand shared between two neighboring subunits</note>
    </ligand>
</feature>
<dbReference type="PROSITE" id="PS00377">
    <property type="entry name" value="ADOMET_SYNTHASE_2"/>
    <property type="match status" value="1"/>
</dbReference>
<organism evidence="17 18">
    <name type="scientific">Nonomuraea longispora</name>
    <dbReference type="NCBI Taxonomy" id="1848320"/>
    <lineage>
        <taxon>Bacteria</taxon>
        <taxon>Bacillati</taxon>
        <taxon>Actinomycetota</taxon>
        <taxon>Actinomycetes</taxon>
        <taxon>Streptosporangiales</taxon>
        <taxon>Streptosporangiaceae</taxon>
        <taxon>Nonomuraea</taxon>
    </lineage>
</organism>
<dbReference type="OrthoDB" id="9801686at2"/>
<keyword evidence="9 11" id="KW-0460">Magnesium</keyword>
<feature type="binding site" description="in other chain" evidence="11">
    <location>
        <position position="15"/>
    </location>
    <ligand>
        <name>ATP</name>
        <dbReference type="ChEBI" id="CHEBI:30616"/>
        <note>ligand shared between two neighboring subunits</note>
    </ligand>
</feature>
<dbReference type="GO" id="GO:0006730">
    <property type="term" value="P:one-carbon metabolic process"/>
    <property type="evidence" value="ECO:0007669"/>
    <property type="project" value="UniProtKB-KW"/>
</dbReference>
<dbReference type="GO" id="GO:0005737">
    <property type="term" value="C:cytoplasm"/>
    <property type="evidence" value="ECO:0007669"/>
    <property type="project" value="UniProtKB-SubCell"/>
</dbReference>
<feature type="binding site" description="in other chain" evidence="11">
    <location>
        <position position="282"/>
    </location>
    <ligand>
        <name>L-methionine</name>
        <dbReference type="ChEBI" id="CHEBI:57844"/>
        <note>ligand shared between two neighboring subunits</note>
    </ligand>
</feature>
<evidence type="ECO:0000256" key="2">
    <source>
        <dbReference type="ARBA" id="ARBA00009685"/>
    </source>
</evidence>
<dbReference type="NCBIfam" id="TIGR01034">
    <property type="entry name" value="metK"/>
    <property type="match status" value="1"/>
</dbReference>